<evidence type="ECO:0000313" key="1">
    <source>
        <dbReference type="EMBL" id="OHA03679.1"/>
    </source>
</evidence>
<evidence type="ECO:0000313" key="2">
    <source>
        <dbReference type="Proteomes" id="UP000177811"/>
    </source>
</evidence>
<dbReference type="Proteomes" id="UP000177811">
    <property type="component" value="Unassembled WGS sequence"/>
</dbReference>
<dbReference type="EMBL" id="MHQL01000010">
    <property type="protein sequence ID" value="OHA03679.1"/>
    <property type="molecule type" value="Genomic_DNA"/>
</dbReference>
<sequence length="137" mass="16308">MPKRAEEEKRAFQETITRPNTHAPICAERGECSLIIVALYPKKDFHTHNLQLPQLEERETSKEMSFDPQWLCGAAKRTFEHLRSKGSRITLEYTTASVAVRELLFRHNMVLQRHTERWDSEIFWQPNESWIAMIMHW</sequence>
<proteinExistence type="predicted"/>
<comment type="caution">
    <text evidence="1">The sequence shown here is derived from an EMBL/GenBank/DDBJ whole genome shotgun (WGS) entry which is preliminary data.</text>
</comment>
<gene>
    <name evidence="1" type="ORF">A3C16_03515</name>
</gene>
<protein>
    <submittedName>
        <fullName evidence="1">Uncharacterized protein</fullName>
    </submittedName>
</protein>
<accession>A0A1G2KZ17</accession>
<dbReference type="AlphaFoldDB" id="A0A1G2KZ17"/>
<name>A0A1G2KZ17_9BACT</name>
<reference evidence="1 2" key="1">
    <citation type="journal article" date="2016" name="Nat. Commun.">
        <title>Thousands of microbial genomes shed light on interconnected biogeochemical processes in an aquifer system.</title>
        <authorList>
            <person name="Anantharaman K."/>
            <person name="Brown C.T."/>
            <person name="Hug L.A."/>
            <person name="Sharon I."/>
            <person name="Castelle C.J."/>
            <person name="Probst A.J."/>
            <person name="Thomas B.C."/>
            <person name="Singh A."/>
            <person name="Wilkins M.J."/>
            <person name="Karaoz U."/>
            <person name="Brodie E.L."/>
            <person name="Williams K.H."/>
            <person name="Hubbard S.S."/>
            <person name="Banfield J.F."/>
        </authorList>
    </citation>
    <scope>NUCLEOTIDE SEQUENCE [LARGE SCALE GENOMIC DNA]</scope>
</reference>
<organism evidence="1 2">
    <name type="scientific">Candidatus Sungbacteria bacterium RIFCSPHIGHO2_02_FULL_51_29</name>
    <dbReference type="NCBI Taxonomy" id="1802273"/>
    <lineage>
        <taxon>Bacteria</taxon>
        <taxon>Candidatus Sungiibacteriota</taxon>
    </lineage>
</organism>